<keyword evidence="8 11" id="KW-0328">Glycosyltransferase</keyword>
<comment type="similarity">
    <text evidence="4 11">Belongs to the purine/pyrimidine phosphoribosyltransferase family.</text>
</comment>
<evidence type="ECO:0000256" key="9">
    <source>
        <dbReference type="ARBA" id="ARBA00022679"/>
    </source>
</evidence>
<evidence type="ECO:0000256" key="2">
    <source>
        <dbReference type="ARBA" id="ARBA00004496"/>
    </source>
</evidence>
<protein>
    <recommendedName>
        <fullName evidence="6 11">Adenine phosphoribosyltransferase</fullName>
        <shortName evidence="11">APRT</shortName>
        <ecNumber evidence="6 11">2.4.2.7</ecNumber>
    </recommendedName>
</protein>
<organism evidence="13 14">
    <name type="scientific">Henriciella pelagia</name>
    <dbReference type="NCBI Taxonomy" id="1977912"/>
    <lineage>
        <taxon>Bacteria</taxon>
        <taxon>Pseudomonadati</taxon>
        <taxon>Pseudomonadota</taxon>
        <taxon>Alphaproteobacteria</taxon>
        <taxon>Hyphomonadales</taxon>
        <taxon>Hyphomonadaceae</taxon>
        <taxon>Henriciella</taxon>
    </lineage>
</organism>
<dbReference type="HAMAP" id="MF_00004">
    <property type="entry name" value="Aden_phosphoribosyltr"/>
    <property type="match status" value="1"/>
</dbReference>
<keyword evidence="7 11" id="KW-0963">Cytoplasm</keyword>
<dbReference type="PANTHER" id="PTHR11776">
    <property type="entry name" value="ADENINE PHOSPHORIBOSYLTRANSFERASE"/>
    <property type="match status" value="1"/>
</dbReference>
<evidence type="ECO:0000256" key="6">
    <source>
        <dbReference type="ARBA" id="ARBA00011893"/>
    </source>
</evidence>
<accession>A0ABQ1JCM7</accession>
<gene>
    <name evidence="11 13" type="primary">apt</name>
    <name evidence="13" type="ORF">GCM10011503_12950</name>
</gene>
<evidence type="ECO:0000313" key="14">
    <source>
        <dbReference type="Proteomes" id="UP000628854"/>
    </source>
</evidence>
<name>A0ABQ1JCM7_9PROT</name>
<dbReference type="NCBIfam" id="NF002636">
    <property type="entry name" value="PRK02304.1-5"/>
    <property type="match status" value="1"/>
</dbReference>
<dbReference type="InterPro" id="IPR000836">
    <property type="entry name" value="PRTase_dom"/>
</dbReference>
<dbReference type="EC" id="2.4.2.7" evidence="6 11"/>
<comment type="caution">
    <text evidence="13">The sequence shown here is derived from an EMBL/GenBank/DDBJ whole genome shotgun (WGS) entry which is preliminary data.</text>
</comment>
<evidence type="ECO:0000256" key="7">
    <source>
        <dbReference type="ARBA" id="ARBA00022490"/>
    </source>
</evidence>
<evidence type="ECO:0000259" key="12">
    <source>
        <dbReference type="Pfam" id="PF00156"/>
    </source>
</evidence>
<evidence type="ECO:0000256" key="4">
    <source>
        <dbReference type="ARBA" id="ARBA00008391"/>
    </source>
</evidence>
<dbReference type="CDD" id="cd06223">
    <property type="entry name" value="PRTases_typeI"/>
    <property type="match status" value="1"/>
</dbReference>
<keyword evidence="14" id="KW-1185">Reference proteome</keyword>
<reference evidence="14" key="1">
    <citation type="journal article" date="2019" name="Int. J. Syst. Evol. Microbiol.">
        <title>The Global Catalogue of Microorganisms (GCM) 10K type strain sequencing project: providing services to taxonomists for standard genome sequencing and annotation.</title>
        <authorList>
            <consortium name="The Broad Institute Genomics Platform"/>
            <consortium name="The Broad Institute Genome Sequencing Center for Infectious Disease"/>
            <person name="Wu L."/>
            <person name="Ma J."/>
        </authorList>
    </citation>
    <scope>NUCLEOTIDE SEQUENCE [LARGE SCALE GENOMIC DNA]</scope>
    <source>
        <strain evidence="14">CGMCC 1.15928</strain>
    </source>
</reference>
<evidence type="ECO:0000256" key="1">
    <source>
        <dbReference type="ARBA" id="ARBA00000868"/>
    </source>
</evidence>
<sequence>MKSPNRPNPPTRLSNDTCVDYKARIRTIPDYPAQGIMFRDVTTLMSDAEAFAAAIEDLCRPYEAAGIAKVAGIDARGFILGGAMAVRLGAGFLPLRKPGKLPYETWSESYELEYGSDALHMHVDGVSEGEKTVLVDDLIATGGTAEAGVKLLRRGGADIVAAVFLVDLPDLRGANRIRKLGIEVRSLIAFEGH</sequence>
<comment type="function">
    <text evidence="11">Catalyzes a salvage reaction resulting in the formation of AMP, that is energically less costly than de novo synthesis.</text>
</comment>
<dbReference type="InterPro" id="IPR050120">
    <property type="entry name" value="Adenine_PRTase"/>
</dbReference>
<dbReference type="Proteomes" id="UP000628854">
    <property type="component" value="Unassembled WGS sequence"/>
</dbReference>
<dbReference type="NCBIfam" id="NF002634">
    <property type="entry name" value="PRK02304.1-3"/>
    <property type="match status" value="1"/>
</dbReference>
<evidence type="ECO:0000256" key="11">
    <source>
        <dbReference type="HAMAP-Rule" id="MF_00004"/>
    </source>
</evidence>
<evidence type="ECO:0000256" key="8">
    <source>
        <dbReference type="ARBA" id="ARBA00022676"/>
    </source>
</evidence>
<dbReference type="InterPro" id="IPR029057">
    <property type="entry name" value="PRTase-like"/>
</dbReference>
<comment type="pathway">
    <text evidence="3 11">Purine metabolism; AMP biosynthesis via salvage pathway; AMP from adenine: step 1/1.</text>
</comment>
<dbReference type="Gene3D" id="3.40.50.2020">
    <property type="match status" value="1"/>
</dbReference>
<dbReference type="InterPro" id="IPR005764">
    <property type="entry name" value="Ade_phspho_trans"/>
</dbReference>
<dbReference type="NCBIfam" id="TIGR01090">
    <property type="entry name" value="apt"/>
    <property type="match status" value="1"/>
</dbReference>
<proteinExistence type="inferred from homology"/>
<comment type="subunit">
    <text evidence="5 11">Homodimer.</text>
</comment>
<keyword evidence="10 11" id="KW-0660">Purine salvage</keyword>
<evidence type="ECO:0000256" key="3">
    <source>
        <dbReference type="ARBA" id="ARBA00004659"/>
    </source>
</evidence>
<dbReference type="GO" id="GO:0016757">
    <property type="term" value="F:glycosyltransferase activity"/>
    <property type="evidence" value="ECO:0007669"/>
    <property type="project" value="UniProtKB-KW"/>
</dbReference>
<dbReference type="PANTHER" id="PTHR11776:SF7">
    <property type="entry name" value="PHOSPHORIBOSYLTRANSFERASE DOMAIN-CONTAINING PROTEIN"/>
    <property type="match status" value="1"/>
</dbReference>
<keyword evidence="9 11" id="KW-0808">Transferase</keyword>
<evidence type="ECO:0000256" key="5">
    <source>
        <dbReference type="ARBA" id="ARBA00011738"/>
    </source>
</evidence>
<evidence type="ECO:0000256" key="10">
    <source>
        <dbReference type="ARBA" id="ARBA00022726"/>
    </source>
</evidence>
<comment type="catalytic activity">
    <reaction evidence="1 11">
        <text>AMP + diphosphate = 5-phospho-alpha-D-ribose 1-diphosphate + adenine</text>
        <dbReference type="Rhea" id="RHEA:16609"/>
        <dbReference type="ChEBI" id="CHEBI:16708"/>
        <dbReference type="ChEBI" id="CHEBI:33019"/>
        <dbReference type="ChEBI" id="CHEBI:58017"/>
        <dbReference type="ChEBI" id="CHEBI:456215"/>
        <dbReference type="EC" id="2.4.2.7"/>
    </reaction>
</comment>
<evidence type="ECO:0000313" key="13">
    <source>
        <dbReference type="EMBL" id="GGB65548.1"/>
    </source>
</evidence>
<feature type="domain" description="Phosphoribosyltransferase" evidence="12">
    <location>
        <begin position="67"/>
        <end position="173"/>
    </location>
</feature>
<dbReference type="Pfam" id="PF00156">
    <property type="entry name" value="Pribosyltran"/>
    <property type="match status" value="1"/>
</dbReference>
<comment type="subcellular location">
    <subcellularLocation>
        <location evidence="2 11">Cytoplasm</location>
    </subcellularLocation>
</comment>
<dbReference type="SUPFAM" id="SSF53271">
    <property type="entry name" value="PRTase-like"/>
    <property type="match status" value="1"/>
</dbReference>
<dbReference type="EMBL" id="BMKF01000001">
    <property type="protein sequence ID" value="GGB65548.1"/>
    <property type="molecule type" value="Genomic_DNA"/>
</dbReference>